<dbReference type="STRING" id="1293598.IV56_GL000010"/>
<dbReference type="AlphaFoldDB" id="A0A0R2N309"/>
<dbReference type="Pfam" id="PF13731">
    <property type="entry name" value="WxL"/>
    <property type="match status" value="1"/>
</dbReference>
<feature type="domain" description="WxL" evidence="1">
    <location>
        <begin position="479"/>
        <end position="595"/>
    </location>
</feature>
<protein>
    <submittedName>
        <fullName evidence="2">Extracellular protein</fullName>
    </submittedName>
</protein>
<gene>
    <name evidence="2" type="ORF">IV56_GL000010</name>
</gene>
<dbReference type="Gene3D" id="2.60.120.200">
    <property type="match status" value="1"/>
</dbReference>
<accession>A0A0R2N309</accession>
<evidence type="ECO:0000259" key="1">
    <source>
        <dbReference type="Pfam" id="PF13731"/>
    </source>
</evidence>
<proteinExistence type="predicted"/>
<dbReference type="RefSeq" id="WP_056991739.1">
    <property type="nucleotide sequence ID" value="NZ_JQCE01000001.1"/>
</dbReference>
<keyword evidence="3" id="KW-1185">Reference proteome</keyword>
<evidence type="ECO:0000313" key="3">
    <source>
        <dbReference type="Proteomes" id="UP000050969"/>
    </source>
</evidence>
<sequence>MFKLLTAMMLEIGLLFMFAPQTLVRAAITWGNTTYPEPPRQSDGQPGFIAFNNVFTPLSASNSANLVNGNYNVGVEVTKSAFNQSGAIWSNQPLLNLNNNFHAQMALYFGNNSSNPGDGMTFSLSSVRPTSPGANGAALGVWGPEKGALLNSDKEASDPQTLKKSFSIVFDTYNNSDTLDRFVYNQGLTETKPHGEYVGYGYPGMPDMYQFQGLFTVTNLSLYQQPAAGKYYGGFDMLPSNISNNQWHEFTFDWQKDNAGGGTLTYQFDAIKRSVTWTAAQISAIFGNSQLYMGFTGSTGPSGKASEAHVVAFQQIPGLVNATTSASLWQGKTQVDQSSLLNGGDQLQYHYTIDYAATSLQSWPLLNSNLTANLQKDDQFDYVDASGKVLSVGDTMPLTLTYADGHTATATGTVTSTGLSITNLPGFTSNLNRTMTITLPVVVKQQSQFDNLVRTNYTTGSVSGDNAQFDFNSLNYTIAGNPGVLKLTQAPSFHFTTSTGGDPTVSAMIKGYAGRQSPITQPADWLAAPAQPLQITDTRPKGSGWQLHVQLSDFTPTKGLSLTGQAQLVDNQTLLPLVTSADTILYQANTAKQSLTTTPTAYLKTPPQPTITAGHYRATATWTLQTAP</sequence>
<evidence type="ECO:0000313" key="2">
    <source>
        <dbReference type="EMBL" id="KRO18859.1"/>
    </source>
</evidence>
<reference evidence="2 3" key="1">
    <citation type="journal article" date="2015" name="Genome Announc.">
        <title>Expanding the biotechnology potential of lactobacilli through comparative genomics of 213 strains and associated genera.</title>
        <authorList>
            <person name="Sun Z."/>
            <person name="Harris H.M."/>
            <person name="McCann A."/>
            <person name="Guo C."/>
            <person name="Argimon S."/>
            <person name="Zhang W."/>
            <person name="Yang X."/>
            <person name="Jeffery I.B."/>
            <person name="Cooney J.C."/>
            <person name="Kagawa T.F."/>
            <person name="Liu W."/>
            <person name="Song Y."/>
            <person name="Salvetti E."/>
            <person name="Wrobel A."/>
            <person name="Rasinkangas P."/>
            <person name="Parkhill J."/>
            <person name="Rea M.C."/>
            <person name="O'Sullivan O."/>
            <person name="Ritari J."/>
            <person name="Douillard F.P."/>
            <person name="Paul Ross R."/>
            <person name="Yang R."/>
            <person name="Briner A.E."/>
            <person name="Felis G.E."/>
            <person name="de Vos W.M."/>
            <person name="Barrangou R."/>
            <person name="Klaenhammer T.R."/>
            <person name="Caufield P.W."/>
            <person name="Cui Y."/>
            <person name="Zhang H."/>
            <person name="O'Toole P.W."/>
        </authorList>
    </citation>
    <scope>NUCLEOTIDE SEQUENCE [LARGE SCALE GENOMIC DNA]</scope>
    <source>
        <strain evidence="2 3">DSM 24301</strain>
    </source>
</reference>
<dbReference type="InterPro" id="IPR013320">
    <property type="entry name" value="ConA-like_dom_sf"/>
</dbReference>
<dbReference type="Proteomes" id="UP000050969">
    <property type="component" value="Unassembled WGS sequence"/>
</dbReference>
<comment type="caution">
    <text evidence="2">The sequence shown here is derived from an EMBL/GenBank/DDBJ whole genome shotgun (WGS) entry which is preliminary data.</text>
</comment>
<dbReference type="SUPFAM" id="SSF49899">
    <property type="entry name" value="Concanavalin A-like lectins/glucanases"/>
    <property type="match status" value="1"/>
</dbReference>
<dbReference type="Pfam" id="PF18483">
    <property type="entry name" value="Lectin_L-type_dom"/>
    <property type="match status" value="1"/>
</dbReference>
<name>A0A0R2N309_9LACO</name>
<organism evidence="2 3">
    <name type="scientific">Lacticaseibacillus saniviri JCM 17471 = DSM 24301</name>
    <dbReference type="NCBI Taxonomy" id="1293598"/>
    <lineage>
        <taxon>Bacteria</taxon>
        <taxon>Bacillati</taxon>
        <taxon>Bacillota</taxon>
        <taxon>Bacilli</taxon>
        <taxon>Lactobacillales</taxon>
        <taxon>Lactobacillaceae</taxon>
        <taxon>Lacticaseibacillus</taxon>
    </lineage>
</organism>
<dbReference type="InterPro" id="IPR027994">
    <property type="entry name" value="WxL_dom"/>
</dbReference>
<dbReference type="EMBL" id="JQCE01000001">
    <property type="protein sequence ID" value="KRO18859.1"/>
    <property type="molecule type" value="Genomic_DNA"/>
</dbReference>
<dbReference type="PATRIC" id="fig|1293598.4.peg.10"/>